<dbReference type="PANTHER" id="PTHR35936">
    <property type="entry name" value="MEMBRANE-BOUND LYTIC MUREIN TRANSGLYCOSYLASE F"/>
    <property type="match status" value="1"/>
</dbReference>
<proteinExistence type="predicted"/>
<protein>
    <submittedName>
        <fullName evidence="4">ABC-type amino acid transport substrate-binding protein</fullName>
    </submittedName>
</protein>
<dbReference type="SMART" id="SM00062">
    <property type="entry name" value="PBPb"/>
    <property type="match status" value="1"/>
</dbReference>
<dbReference type="RefSeq" id="WP_183634605.1">
    <property type="nucleotide sequence ID" value="NZ_BAABLE010000011.1"/>
</dbReference>
<gene>
    <name evidence="4" type="ORF">GGR36_002136</name>
</gene>
<organism evidence="4 5">
    <name type="scientific">Niveibacterium umoris</name>
    <dbReference type="NCBI Taxonomy" id="1193620"/>
    <lineage>
        <taxon>Bacteria</taxon>
        <taxon>Pseudomonadati</taxon>
        <taxon>Pseudomonadota</taxon>
        <taxon>Betaproteobacteria</taxon>
        <taxon>Rhodocyclales</taxon>
        <taxon>Rhodocyclaceae</taxon>
        <taxon>Niveibacterium</taxon>
    </lineage>
</organism>
<dbReference type="AlphaFoldDB" id="A0A840BMP9"/>
<feature type="domain" description="Solute-binding protein family 3/N-terminal" evidence="3">
    <location>
        <begin position="22"/>
        <end position="245"/>
    </location>
</feature>
<accession>A0A840BMP9</accession>
<evidence type="ECO:0000259" key="3">
    <source>
        <dbReference type="SMART" id="SM00062"/>
    </source>
</evidence>
<keyword evidence="1 2" id="KW-0732">Signal</keyword>
<evidence type="ECO:0000313" key="5">
    <source>
        <dbReference type="Proteomes" id="UP000561045"/>
    </source>
</evidence>
<evidence type="ECO:0000256" key="1">
    <source>
        <dbReference type="ARBA" id="ARBA00022729"/>
    </source>
</evidence>
<dbReference type="PANTHER" id="PTHR35936:SF25">
    <property type="entry name" value="ABC TRANSPORTER SUBSTRATE-BINDING PROTEIN"/>
    <property type="match status" value="1"/>
</dbReference>
<dbReference type="SUPFAM" id="SSF53850">
    <property type="entry name" value="Periplasmic binding protein-like II"/>
    <property type="match status" value="1"/>
</dbReference>
<feature type="chain" id="PRO_5032452659" evidence="2">
    <location>
        <begin position="21"/>
        <end position="245"/>
    </location>
</feature>
<dbReference type="Proteomes" id="UP000561045">
    <property type="component" value="Unassembled WGS sequence"/>
</dbReference>
<dbReference type="EMBL" id="JACIET010000001">
    <property type="protein sequence ID" value="MBB4012828.1"/>
    <property type="molecule type" value="Genomic_DNA"/>
</dbReference>
<evidence type="ECO:0000313" key="4">
    <source>
        <dbReference type="EMBL" id="MBB4012828.1"/>
    </source>
</evidence>
<reference evidence="4 5" key="1">
    <citation type="submission" date="2020-08" db="EMBL/GenBank/DDBJ databases">
        <title>Genomic Encyclopedia of Type Strains, Phase IV (KMG-IV): sequencing the most valuable type-strain genomes for metagenomic binning, comparative biology and taxonomic classification.</title>
        <authorList>
            <person name="Goeker M."/>
        </authorList>
    </citation>
    <scope>NUCLEOTIDE SEQUENCE [LARGE SCALE GENOMIC DNA]</scope>
    <source>
        <strain evidence="4 5">DSM 106739</strain>
    </source>
</reference>
<evidence type="ECO:0000256" key="2">
    <source>
        <dbReference type="SAM" id="SignalP"/>
    </source>
</evidence>
<dbReference type="Gene3D" id="3.40.190.10">
    <property type="entry name" value="Periplasmic binding protein-like II"/>
    <property type="match status" value="2"/>
</dbReference>
<feature type="signal peptide" evidence="2">
    <location>
        <begin position="1"/>
        <end position="20"/>
    </location>
</feature>
<dbReference type="InterPro" id="IPR001638">
    <property type="entry name" value="Solute-binding_3/MltF_N"/>
</dbReference>
<keyword evidence="5" id="KW-1185">Reference proteome</keyword>
<name>A0A840BMP9_9RHOO</name>
<sequence>MKTRLALLAAASLWSFAAQADTLVVGVEDINYYPFYKTENGNYAGFARELLDAFAAKYKHTITYKPMDIPSLFNALLDGKDIDAKFPDNAHWNKEKRTGKTITYSAPVVNVTEGLMVPPDAVGKGMDAVKKVGTVRGFTPWPLQDAIKSKAITMTEANSFSTLVKMGTIKQVDAIYISPTIGNYQLTEVFKSPGLLKYDKSLPNTQSGYSLSSTKNPALVAQFDEFLKQEKDLVAKLRAKYAITE</sequence>
<comment type="caution">
    <text evidence="4">The sequence shown here is derived from an EMBL/GenBank/DDBJ whole genome shotgun (WGS) entry which is preliminary data.</text>
</comment>
<dbReference type="Pfam" id="PF00497">
    <property type="entry name" value="SBP_bac_3"/>
    <property type="match status" value="1"/>
</dbReference>